<keyword evidence="9" id="KW-1185">Reference proteome</keyword>
<dbReference type="Gene3D" id="2.30.42.10">
    <property type="match status" value="1"/>
</dbReference>
<dbReference type="InterPro" id="IPR036034">
    <property type="entry name" value="PDZ_sf"/>
</dbReference>
<keyword evidence="2 5" id="KW-0645">Protease</keyword>
<dbReference type="OrthoDB" id="9812068at2"/>
<evidence type="ECO:0000256" key="1">
    <source>
        <dbReference type="ARBA" id="ARBA00009179"/>
    </source>
</evidence>
<dbReference type="Pfam" id="PF03572">
    <property type="entry name" value="Peptidase_S41"/>
    <property type="match status" value="1"/>
</dbReference>
<feature type="coiled-coil region" evidence="6">
    <location>
        <begin position="452"/>
        <end position="486"/>
    </location>
</feature>
<dbReference type="CDD" id="cd07560">
    <property type="entry name" value="Peptidase_S41_CPP"/>
    <property type="match status" value="1"/>
</dbReference>
<evidence type="ECO:0000256" key="3">
    <source>
        <dbReference type="ARBA" id="ARBA00022801"/>
    </source>
</evidence>
<comment type="similarity">
    <text evidence="1 5">Belongs to the peptidase S41A family.</text>
</comment>
<dbReference type="GO" id="GO:0004175">
    <property type="term" value="F:endopeptidase activity"/>
    <property type="evidence" value="ECO:0007669"/>
    <property type="project" value="TreeGrafter"/>
</dbReference>
<dbReference type="NCBIfam" id="TIGR00225">
    <property type="entry name" value="prc"/>
    <property type="match status" value="1"/>
</dbReference>
<dbReference type="Proteomes" id="UP000184462">
    <property type="component" value="Unassembled WGS sequence"/>
</dbReference>
<feature type="domain" description="PDZ" evidence="7">
    <location>
        <begin position="86"/>
        <end position="175"/>
    </location>
</feature>
<sequence>MKKTFIIFSLISILGLSLFSFKSIKNDFFEIAKQIEIFTNLYKEINMNYVDEVNPAELMDTAITAMLADLDPYTVYYNEQEVQNGKLNYAANFSGIGIQVDVFSDQLLVKSVKKNSPANQSGLQIGDEIIQINQVRIDQYQDDAGTLLKGKPGSKVKLTIKRNNSTKTLQITRERDKKIAVPFYKLVDQSGYIVLSQFSRSASDEVIEAFADLKEQGATSIILDLRNNPGGLLSEAINIVNIFVEKGTTIVTTKSIIEKYNRTYVTQNRALDTQIPVAVLINSSSASASEIVSGSLQDLDRGVIIGHRSFGKGLVQRPKPLNYGTQAKITISRYYTPSGRSIQALDYIDGEAVRKTEDTYQKFTTKNGRDVFSGGGVMPDVLLNQDQQSAFVKDLVNKNQIFNFILKQSKAEMSLDEIAQMNLVKDFKSYLNDVDFNYQTKTEVQLQQLKTSAENEAILQEINRQIEDLEDQLASIEDDLLQQSAEAIELLLHQELVKHQYFEEGVYQYHVKYGETVKTAVDLLNNTKKYQSTLKP</sequence>
<dbReference type="GO" id="GO:0008236">
    <property type="term" value="F:serine-type peptidase activity"/>
    <property type="evidence" value="ECO:0007669"/>
    <property type="project" value="UniProtKB-KW"/>
</dbReference>
<dbReference type="Gene3D" id="3.30.750.44">
    <property type="match status" value="1"/>
</dbReference>
<evidence type="ECO:0000256" key="5">
    <source>
        <dbReference type="RuleBase" id="RU004404"/>
    </source>
</evidence>
<dbReference type="PANTHER" id="PTHR32060">
    <property type="entry name" value="TAIL-SPECIFIC PROTEASE"/>
    <property type="match status" value="1"/>
</dbReference>
<evidence type="ECO:0000256" key="2">
    <source>
        <dbReference type="ARBA" id="ARBA00022670"/>
    </source>
</evidence>
<name>A0A1M4UW63_9FLAO</name>
<dbReference type="Pfam" id="PF13180">
    <property type="entry name" value="PDZ_2"/>
    <property type="match status" value="1"/>
</dbReference>
<dbReference type="STRING" id="1155689.SAMN05444278_103132"/>
<dbReference type="InterPro" id="IPR001478">
    <property type="entry name" value="PDZ"/>
</dbReference>
<dbReference type="PROSITE" id="PS50106">
    <property type="entry name" value="PDZ"/>
    <property type="match status" value="1"/>
</dbReference>
<dbReference type="GO" id="GO:0006508">
    <property type="term" value="P:proteolysis"/>
    <property type="evidence" value="ECO:0007669"/>
    <property type="project" value="UniProtKB-KW"/>
</dbReference>
<dbReference type="SMART" id="SM00245">
    <property type="entry name" value="TSPc"/>
    <property type="match status" value="1"/>
</dbReference>
<dbReference type="InterPro" id="IPR004447">
    <property type="entry name" value="Peptidase_S41A"/>
</dbReference>
<accession>A0A1M4UW63</accession>
<evidence type="ECO:0000313" key="8">
    <source>
        <dbReference type="EMBL" id="SHE61011.1"/>
    </source>
</evidence>
<dbReference type="InterPro" id="IPR005151">
    <property type="entry name" value="Tail-specific_protease"/>
</dbReference>
<keyword evidence="3 5" id="KW-0378">Hydrolase</keyword>
<dbReference type="SUPFAM" id="SSF50156">
    <property type="entry name" value="PDZ domain-like"/>
    <property type="match status" value="1"/>
</dbReference>
<gene>
    <name evidence="8" type="ORF">SAMN05444278_103132</name>
</gene>
<organism evidence="8 9">
    <name type="scientific">Psychroflexus salarius</name>
    <dbReference type="NCBI Taxonomy" id="1155689"/>
    <lineage>
        <taxon>Bacteria</taxon>
        <taxon>Pseudomonadati</taxon>
        <taxon>Bacteroidota</taxon>
        <taxon>Flavobacteriia</taxon>
        <taxon>Flavobacteriales</taxon>
        <taxon>Flavobacteriaceae</taxon>
        <taxon>Psychroflexus</taxon>
    </lineage>
</organism>
<evidence type="ECO:0000256" key="4">
    <source>
        <dbReference type="ARBA" id="ARBA00022825"/>
    </source>
</evidence>
<keyword evidence="6" id="KW-0175">Coiled coil</keyword>
<dbReference type="EMBL" id="FQTW01000003">
    <property type="protein sequence ID" value="SHE61011.1"/>
    <property type="molecule type" value="Genomic_DNA"/>
</dbReference>
<dbReference type="InterPro" id="IPR055210">
    <property type="entry name" value="CtpA/B_N"/>
</dbReference>
<dbReference type="RefSeq" id="WP_073192582.1">
    <property type="nucleotide sequence ID" value="NZ_FQTW01000003.1"/>
</dbReference>
<dbReference type="GO" id="GO:0007165">
    <property type="term" value="P:signal transduction"/>
    <property type="evidence" value="ECO:0007669"/>
    <property type="project" value="TreeGrafter"/>
</dbReference>
<dbReference type="Pfam" id="PF22694">
    <property type="entry name" value="CtpB_N-like"/>
    <property type="match status" value="1"/>
</dbReference>
<evidence type="ECO:0000259" key="7">
    <source>
        <dbReference type="PROSITE" id="PS50106"/>
    </source>
</evidence>
<reference evidence="8 9" key="1">
    <citation type="submission" date="2016-11" db="EMBL/GenBank/DDBJ databases">
        <authorList>
            <person name="Jaros S."/>
            <person name="Januszkiewicz K."/>
            <person name="Wedrychowicz H."/>
        </authorList>
    </citation>
    <scope>NUCLEOTIDE SEQUENCE [LARGE SCALE GENOMIC DNA]</scope>
    <source>
        <strain evidence="8 9">DSM 25661</strain>
    </source>
</reference>
<dbReference type="CDD" id="cd06782">
    <property type="entry name" value="cpPDZ_CPP-like"/>
    <property type="match status" value="1"/>
</dbReference>
<dbReference type="GO" id="GO:0030288">
    <property type="term" value="C:outer membrane-bounded periplasmic space"/>
    <property type="evidence" value="ECO:0007669"/>
    <property type="project" value="TreeGrafter"/>
</dbReference>
<dbReference type="Gene3D" id="3.90.226.10">
    <property type="entry name" value="2-enoyl-CoA Hydratase, Chain A, domain 1"/>
    <property type="match status" value="1"/>
</dbReference>
<evidence type="ECO:0000313" key="9">
    <source>
        <dbReference type="Proteomes" id="UP000184462"/>
    </source>
</evidence>
<dbReference type="SMART" id="SM00228">
    <property type="entry name" value="PDZ"/>
    <property type="match status" value="1"/>
</dbReference>
<proteinExistence type="inferred from homology"/>
<protein>
    <submittedName>
        <fullName evidence="8">Carboxyl-terminal processing protease</fullName>
    </submittedName>
</protein>
<evidence type="ECO:0000256" key="6">
    <source>
        <dbReference type="SAM" id="Coils"/>
    </source>
</evidence>
<dbReference type="PANTHER" id="PTHR32060:SF30">
    <property type="entry name" value="CARBOXY-TERMINAL PROCESSING PROTEASE CTPA"/>
    <property type="match status" value="1"/>
</dbReference>
<dbReference type="AlphaFoldDB" id="A0A1M4UW63"/>
<dbReference type="InterPro" id="IPR029045">
    <property type="entry name" value="ClpP/crotonase-like_dom_sf"/>
</dbReference>
<keyword evidence="4 5" id="KW-0720">Serine protease</keyword>
<dbReference type="SUPFAM" id="SSF52096">
    <property type="entry name" value="ClpP/crotonase"/>
    <property type="match status" value="1"/>
</dbReference>